<reference evidence="7 8" key="1">
    <citation type="journal article" date="2020" name="Cell">
        <title>Large-Scale Comparative Analyses of Tick Genomes Elucidate Their Genetic Diversity and Vector Capacities.</title>
        <authorList>
            <consortium name="Tick Genome and Microbiome Consortium (TIGMIC)"/>
            <person name="Jia N."/>
            <person name="Wang J."/>
            <person name="Shi W."/>
            <person name="Du L."/>
            <person name="Sun Y."/>
            <person name="Zhan W."/>
            <person name="Jiang J.F."/>
            <person name="Wang Q."/>
            <person name="Zhang B."/>
            <person name="Ji P."/>
            <person name="Bell-Sakyi L."/>
            <person name="Cui X.M."/>
            <person name="Yuan T.T."/>
            <person name="Jiang B.G."/>
            <person name="Yang W.F."/>
            <person name="Lam T.T."/>
            <person name="Chang Q.C."/>
            <person name="Ding S.J."/>
            <person name="Wang X.J."/>
            <person name="Zhu J.G."/>
            <person name="Ruan X.D."/>
            <person name="Zhao L."/>
            <person name="Wei J.T."/>
            <person name="Ye R.Z."/>
            <person name="Que T.C."/>
            <person name="Du C.H."/>
            <person name="Zhou Y.H."/>
            <person name="Cheng J.X."/>
            <person name="Dai P.F."/>
            <person name="Guo W.B."/>
            <person name="Han X.H."/>
            <person name="Huang E.J."/>
            <person name="Li L.F."/>
            <person name="Wei W."/>
            <person name="Gao Y.C."/>
            <person name="Liu J.Z."/>
            <person name="Shao H.Z."/>
            <person name="Wang X."/>
            <person name="Wang C.C."/>
            <person name="Yang T.C."/>
            <person name="Huo Q.B."/>
            <person name="Li W."/>
            <person name="Chen H.Y."/>
            <person name="Chen S.E."/>
            <person name="Zhou L.G."/>
            <person name="Ni X.B."/>
            <person name="Tian J.H."/>
            <person name="Sheng Y."/>
            <person name="Liu T."/>
            <person name="Pan Y.S."/>
            <person name="Xia L.Y."/>
            <person name="Li J."/>
            <person name="Zhao F."/>
            <person name="Cao W.C."/>
        </authorList>
    </citation>
    <scope>NUCLEOTIDE SEQUENCE [LARGE SCALE GENOMIC DNA]</scope>
    <source>
        <strain evidence="7">HaeL-2018</strain>
    </source>
</reference>
<feature type="transmembrane region" description="Helical" evidence="6">
    <location>
        <begin position="78"/>
        <end position="96"/>
    </location>
</feature>
<evidence type="ECO:0000313" key="7">
    <source>
        <dbReference type="EMBL" id="KAH9378281.1"/>
    </source>
</evidence>
<feature type="region of interest" description="Disordered" evidence="5">
    <location>
        <begin position="246"/>
        <end position="277"/>
    </location>
</feature>
<feature type="transmembrane region" description="Helical" evidence="6">
    <location>
        <begin position="132"/>
        <end position="154"/>
    </location>
</feature>
<dbReference type="Gene3D" id="1.20.1250.20">
    <property type="entry name" value="MFS general substrate transporter like domains"/>
    <property type="match status" value="1"/>
</dbReference>
<protein>
    <submittedName>
        <fullName evidence="7">Uncharacterized protein</fullName>
    </submittedName>
</protein>
<evidence type="ECO:0000256" key="6">
    <source>
        <dbReference type="SAM" id="Phobius"/>
    </source>
</evidence>
<keyword evidence="4 6" id="KW-0472">Membrane</keyword>
<feature type="transmembrane region" description="Helical" evidence="6">
    <location>
        <begin position="160"/>
        <end position="182"/>
    </location>
</feature>
<accession>A0A9J6GTU5</accession>
<evidence type="ECO:0000313" key="8">
    <source>
        <dbReference type="Proteomes" id="UP000821853"/>
    </source>
</evidence>
<dbReference type="EMBL" id="JABSTR010000008">
    <property type="protein sequence ID" value="KAH9378281.1"/>
    <property type="molecule type" value="Genomic_DNA"/>
</dbReference>
<evidence type="ECO:0000256" key="2">
    <source>
        <dbReference type="ARBA" id="ARBA00022692"/>
    </source>
</evidence>
<feature type="transmembrane region" description="Helical" evidence="6">
    <location>
        <begin position="26"/>
        <end position="45"/>
    </location>
</feature>
<dbReference type="Proteomes" id="UP000821853">
    <property type="component" value="Unassembled WGS sequence"/>
</dbReference>
<keyword evidence="3 6" id="KW-1133">Transmembrane helix</keyword>
<sequence length="277" mass="30459">MEKQSRIVAPSSEMEYLNLNLHSPELFVLVVVIIIITASIGDRLFSGRELTDSNHALPFADVHVSDLLTNHSLRNRSSVIFGCWWITFAIFFSLNTSEVMRTSWVPRSSLLALRIIELPFNVYVLRRIGRRLSLAYSMAALSVIIGCLAVVHVYRGSYALHWGVTVLWLLVFELTVTTLFAFSAELYPTVVRGAAVGLCYVSGRMGAIVGPFLNDVPSAELRGVAFSAVALLLMFPRVPGCLPARDDEAPASEHHGRHDGRQVEAALTAQVGPQPQG</sequence>
<dbReference type="GO" id="GO:0016020">
    <property type="term" value="C:membrane"/>
    <property type="evidence" value="ECO:0007669"/>
    <property type="project" value="UniProtKB-SubCell"/>
</dbReference>
<organism evidence="7 8">
    <name type="scientific">Haemaphysalis longicornis</name>
    <name type="common">Bush tick</name>
    <dbReference type="NCBI Taxonomy" id="44386"/>
    <lineage>
        <taxon>Eukaryota</taxon>
        <taxon>Metazoa</taxon>
        <taxon>Ecdysozoa</taxon>
        <taxon>Arthropoda</taxon>
        <taxon>Chelicerata</taxon>
        <taxon>Arachnida</taxon>
        <taxon>Acari</taxon>
        <taxon>Parasitiformes</taxon>
        <taxon>Ixodida</taxon>
        <taxon>Ixodoidea</taxon>
        <taxon>Ixodidae</taxon>
        <taxon>Haemaphysalinae</taxon>
        <taxon>Haemaphysalis</taxon>
    </lineage>
</organism>
<keyword evidence="2 6" id="KW-0812">Transmembrane</keyword>
<evidence type="ECO:0000256" key="5">
    <source>
        <dbReference type="SAM" id="MobiDB-lite"/>
    </source>
</evidence>
<dbReference type="AlphaFoldDB" id="A0A9J6GTU5"/>
<dbReference type="OrthoDB" id="8918784at2759"/>
<dbReference type="SUPFAM" id="SSF103473">
    <property type="entry name" value="MFS general substrate transporter"/>
    <property type="match status" value="1"/>
</dbReference>
<name>A0A9J6GTU5_HAELO</name>
<evidence type="ECO:0000256" key="1">
    <source>
        <dbReference type="ARBA" id="ARBA00004141"/>
    </source>
</evidence>
<comment type="caution">
    <text evidence="7">The sequence shown here is derived from an EMBL/GenBank/DDBJ whole genome shotgun (WGS) entry which is preliminary data.</text>
</comment>
<feature type="compositionally biased region" description="Basic and acidic residues" evidence="5">
    <location>
        <begin position="246"/>
        <end position="262"/>
    </location>
</feature>
<dbReference type="VEuPathDB" id="VectorBase:HLOH_044565"/>
<comment type="subcellular location">
    <subcellularLocation>
        <location evidence="1">Membrane</location>
        <topology evidence="1">Multi-pass membrane protein</topology>
    </subcellularLocation>
</comment>
<dbReference type="PANTHER" id="PTHR24064">
    <property type="entry name" value="SOLUTE CARRIER FAMILY 22 MEMBER"/>
    <property type="match status" value="1"/>
</dbReference>
<gene>
    <name evidence="7" type="ORF">HPB48_019533</name>
</gene>
<dbReference type="InterPro" id="IPR036259">
    <property type="entry name" value="MFS_trans_sf"/>
</dbReference>
<evidence type="ECO:0000256" key="4">
    <source>
        <dbReference type="ARBA" id="ARBA00023136"/>
    </source>
</evidence>
<evidence type="ECO:0000256" key="3">
    <source>
        <dbReference type="ARBA" id="ARBA00022989"/>
    </source>
</evidence>
<proteinExistence type="predicted"/>
<keyword evidence="8" id="KW-1185">Reference proteome</keyword>